<gene>
    <name evidence="2" type="ORF">B0H16DRAFT_1500243</name>
</gene>
<name>A0AAD7NXK4_9AGAR</name>
<organism evidence="2 3">
    <name type="scientific">Mycena metata</name>
    <dbReference type="NCBI Taxonomy" id="1033252"/>
    <lineage>
        <taxon>Eukaryota</taxon>
        <taxon>Fungi</taxon>
        <taxon>Dikarya</taxon>
        <taxon>Basidiomycota</taxon>
        <taxon>Agaricomycotina</taxon>
        <taxon>Agaricomycetes</taxon>
        <taxon>Agaricomycetidae</taxon>
        <taxon>Agaricales</taxon>
        <taxon>Marasmiineae</taxon>
        <taxon>Mycenaceae</taxon>
        <taxon>Mycena</taxon>
    </lineage>
</organism>
<dbReference type="EMBL" id="JARKIB010000005">
    <property type="protein sequence ID" value="KAJ7779924.1"/>
    <property type="molecule type" value="Genomic_DNA"/>
</dbReference>
<evidence type="ECO:0000256" key="1">
    <source>
        <dbReference type="SAM" id="Phobius"/>
    </source>
</evidence>
<feature type="transmembrane region" description="Helical" evidence="1">
    <location>
        <begin position="63"/>
        <end position="85"/>
    </location>
</feature>
<protein>
    <submittedName>
        <fullName evidence="2">Uncharacterized protein</fullName>
    </submittedName>
</protein>
<keyword evidence="3" id="KW-1185">Reference proteome</keyword>
<dbReference type="Proteomes" id="UP001215598">
    <property type="component" value="Unassembled WGS sequence"/>
</dbReference>
<evidence type="ECO:0000313" key="3">
    <source>
        <dbReference type="Proteomes" id="UP001215598"/>
    </source>
</evidence>
<keyword evidence="1" id="KW-1133">Transmembrane helix</keyword>
<keyword evidence="1" id="KW-0812">Transmembrane</keyword>
<comment type="caution">
    <text evidence="2">The sequence shown here is derived from an EMBL/GenBank/DDBJ whole genome shotgun (WGS) entry which is preliminary data.</text>
</comment>
<keyword evidence="1" id="KW-0472">Membrane</keyword>
<sequence>MGLAVGRIWSLARAARVVMGRKAVGTYYTACAMILESGALYCVGGTVFVPVGIRLFAIGEFSFTGVILAQIVGIAPTLISVRVALGCSVKNVDSFAVQPRADHSPLTTKIEAPTPESLDDRILYIHATENEAAV</sequence>
<accession>A0AAD7NXK4</accession>
<reference evidence="2" key="1">
    <citation type="submission" date="2023-03" db="EMBL/GenBank/DDBJ databases">
        <title>Massive genome expansion in bonnet fungi (Mycena s.s.) driven by repeated elements and novel gene families across ecological guilds.</title>
        <authorList>
            <consortium name="Lawrence Berkeley National Laboratory"/>
            <person name="Harder C.B."/>
            <person name="Miyauchi S."/>
            <person name="Viragh M."/>
            <person name="Kuo A."/>
            <person name="Thoen E."/>
            <person name="Andreopoulos B."/>
            <person name="Lu D."/>
            <person name="Skrede I."/>
            <person name="Drula E."/>
            <person name="Henrissat B."/>
            <person name="Morin E."/>
            <person name="Kohler A."/>
            <person name="Barry K."/>
            <person name="LaButti K."/>
            <person name="Morin E."/>
            <person name="Salamov A."/>
            <person name="Lipzen A."/>
            <person name="Mereny Z."/>
            <person name="Hegedus B."/>
            <person name="Baldrian P."/>
            <person name="Stursova M."/>
            <person name="Weitz H."/>
            <person name="Taylor A."/>
            <person name="Grigoriev I.V."/>
            <person name="Nagy L.G."/>
            <person name="Martin F."/>
            <person name="Kauserud H."/>
        </authorList>
    </citation>
    <scope>NUCLEOTIDE SEQUENCE</scope>
    <source>
        <strain evidence="2">CBHHK182m</strain>
    </source>
</reference>
<feature type="transmembrane region" description="Helical" evidence="1">
    <location>
        <begin position="38"/>
        <end position="56"/>
    </location>
</feature>
<proteinExistence type="predicted"/>
<dbReference type="AlphaFoldDB" id="A0AAD7NXK4"/>
<evidence type="ECO:0000313" key="2">
    <source>
        <dbReference type="EMBL" id="KAJ7779924.1"/>
    </source>
</evidence>